<keyword evidence="4" id="KW-0175">Coiled coil</keyword>
<dbReference type="InterPro" id="IPR027417">
    <property type="entry name" value="P-loop_NTPase"/>
</dbReference>
<keyword evidence="3" id="KW-0964">Secreted</keyword>
<evidence type="ECO:0000256" key="1">
    <source>
        <dbReference type="ARBA" id="ARBA00004340"/>
    </source>
</evidence>
<accession>A0A9W4WVM6</accession>
<dbReference type="GO" id="GO:0043657">
    <property type="term" value="C:host cell"/>
    <property type="evidence" value="ECO:0007669"/>
    <property type="project" value="UniProtKB-SubCell"/>
</dbReference>
<sequence length="650" mass="75666">MSNYSSLFRVLSPSRVQTKFEEDSPLVRNMAQMILNCFILGDTRGFPVVLGEKIVVKNDTIPFEIFNVGLLTDYIWEKKEDIISSSRIDLWKVEIEDTYENKEKLKNTETNIEEEFGGERLSTTKLAKNIFSDGPPDERIHILVQQLPSPATTALGKRKTEDLNEGNGNKKYKEEIESLENEAIKHKISTFINSLNSIDTNKQVLELPLLPGDVNKTSIYKRECYNYLRSHILNNNLHNRFLITGNPGIGKTYFGRLMLVELLKIGKKVLFDSKDCTLYIDPNGNTYRVNSYEYKLFAQAKDTWCIIDGRPPQISHDWSAGKFIMVSSPQRDIIKDFDKPRCKTFYMPTWDEDELLECWKSLYKSEIVEETIKRKFNLCGGIPRWIFDSEMDSEKIRKMIVSASESIDSCILDYQAKLFFGHEFSHKIIHIHTNLEDTENPYTDSICLFASKFAGNKCIDHLKRHNKEKLRTFILSARNIKEMGALRGQLFELLSHEILCRGGRFLTRKLTDRGTEPEVFKEFESDLEERIFWSVDEIKHDIQQGQKNYYRPNSDTFESIDSYIYPNKMFQITVSRGHDVKQDGLRAIKEILDEDSEINIYFVLPKDIFENFKTKQPYKNKGDGKRFDAWINNIVQYALCIDLDKYCGEL</sequence>
<dbReference type="AlphaFoldDB" id="A0A9W4WVM6"/>
<comment type="subcellular location">
    <subcellularLocation>
        <location evidence="1">Host cell</location>
    </subcellularLocation>
    <subcellularLocation>
        <location evidence="2">Secreted</location>
    </subcellularLocation>
</comment>
<dbReference type="GO" id="GO:0005576">
    <property type="term" value="C:extracellular region"/>
    <property type="evidence" value="ECO:0007669"/>
    <property type="project" value="UniProtKB-SubCell"/>
</dbReference>
<feature type="domain" description="Crinkler effector protein N-terminal" evidence="5">
    <location>
        <begin position="35"/>
        <end position="145"/>
    </location>
</feature>
<evidence type="ECO:0000313" key="7">
    <source>
        <dbReference type="Proteomes" id="UP001153678"/>
    </source>
</evidence>
<dbReference type="EMBL" id="CAMKVN010005624">
    <property type="protein sequence ID" value="CAI2189125.1"/>
    <property type="molecule type" value="Genomic_DNA"/>
</dbReference>
<evidence type="ECO:0000259" key="5">
    <source>
        <dbReference type="Pfam" id="PF20147"/>
    </source>
</evidence>
<evidence type="ECO:0000256" key="3">
    <source>
        <dbReference type="ARBA" id="ARBA00022525"/>
    </source>
</evidence>
<name>A0A9W4WVM6_9GLOM</name>
<dbReference type="Pfam" id="PF20147">
    <property type="entry name" value="Crinkler"/>
    <property type="match status" value="1"/>
</dbReference>
<organism evidence="6 7">
    <name type="scientific">Funneliformis geosporum</name>
    <dbReference type="NCBI Taxonomy" id="1117311"/>
    <lineage>
        <taxon>Eukaryota</taxon>
        <taxon>Fungi</taxon>
        <taxon>Fungi incertae sedis</taxon>
        <taxon>Mucoromycota</taxon>
        <taxon>Glomeromycotina</taxon>
        <taxon>Glomeromycetes</taxon>
        <taxon>Glomerales</taxon>
        <taxon>Glomeraceae</taxon>
        <taxon>Funneliformis</taxon>
    </lineage>
</organism>
<dbReference type="OrthoDB" id="2442361at2759"/>
<reference evidence="6" key="1">
    <citation type="submission" date="2022-08" db="EMBL/GenBank/DDBJ databases">
        <authorList>
            <person name="Kallberg Y."/>
            <person name="Tangrot J."/>
            <person name="Rosling A."/>
        </authorList>
    </citation>
    <scope>NUCLEOTIDE SEQUENCE</scope>
    <source>
        <strain evidence="6">Wild A</strain>
    </source>
</reference>
<proteinExistence type="predicted"/>
<dbReference type="InterPro" id="IPR052980">
    <property type="entry name" value="Crinkler_effector"/>
</dbReference>
<keyword evidence="7" id="KW-1185">Reference proteome</keyword>
<evidence type="ECO:0000256" key="2">
    <source>
        <dbReference type="ARBA" id="ARBA00004613"/>
    </source>
</evidence>
<dbReference type="SUPFAM" id="SSF52540">
    <property type="entry name" value="P-loop containing nucleoside triphosphate hydrolases"/>
    <property type="match status" value="1"/>
</dbReference>
<evidence type="ECO:0000256" key="4">
    <source>
        <dbReference type="SAM" id="Coils"/>
    </source>
</evidence>
<dbReference type="PANTHER" id="PTHR33129:SF1">
    <property type="entry name" value="ATP-BINDING PROTEIN"/>
    <property type="match status" value="1"/>
</dbReference>
<protein>
    <submittedName>
        <fullName evidence="6">1645_t:CDS:1</fullName>
    </submittedName>
</protein>
<feature type="coiled-coil region" evidence="4">
    <location>
        <begin position="88"/>
        <end position="115"/>
    </location>
</feature>
<dbReference type="PANTHER" id="PTHR33129">
    <property type="entry name" value="PROTEIN KINASE DOMAIN-CONTAINING PROTEIN-RELATED"/>
    <property type="match status" value="1"/>
</dbReference>
<evidence type="ECO:0000313" key="6">
    <source>
        <dbReference type="EMBL" id="CAI2189125.1"/>
    </source>
</evidence>
<dbReference type="InterPro" id="IPR045379">
    <property type="entry name" value="Crinkler_N"/>
</dbReference>
<gene>
    <name evidence="6" type="ORF">FWILDA_LOCUS13924</name>
</gene>
<dbReference type="Proteomes" id="UP001153678">
    <property type="component" value="Unassembled WGS sequence"/>
</dbReference>
<comment type="caution">
    <text evidence="6">The sequence shown here is derived from an EMBL/GenBank/DDBJ whole genome shotgun (WGS) entry which is preliminary data.</text>
</comment>